<dbReference type="Pfam" id="PF00628">
    <property type="entry name" value="PHD"/>
    <property type="match status" value="1"/>
</dbReference>
<dbReference type="PANTHER" id="PTHR46174">
    <property type="entry name" value="CXXC-TYPE ZINC FINGER PROTEIN 1"/>
    <property type="match status" value="1"/>
</dbReference>
<evidence type="ECO:0000256" key="8">
    <source>
        <dbReference type="SAM" id="MobiDB-lite"/>
    </source>
</evidence>
<feature type="compositionally biased region" description="Pro residues" evidence="8">
    <location>
        <begin position="426"/>
        <end position="435"/>
    </location>
</feature>
<dbReference type="SMART" id="SM00249">
    <property type="entry name" value="PHD"/>
    <property type="match status" value="1"/>
</dbReference>
<keyword evidence="4" id="KW-0862">Zinc</keyword>
<feature type="region of interest" description="Disordered" evidence="8">
    <location>
        <begin position="714"/>
        <end position="916"/>
    </location>
</feature>
<feature type="domain" description="PHD-type" evidence="9">
    <location>
        <begin position="923"/>
        <end position="974"/>
    </location>
</feature>
<dbReference type="OrthoDB" id="436852at2759"/>
<keyword evidence="5" id="KW-0539">Nucleus</keyword>
<keyword evidence="3 6" id="KW-0863">Zinc-finger</keyword>
<dbReference type="InterPro" id="IPR019786">
    <property type="entry name" value="Zinc_finger_PHD-type_CS"/>
</dbReference>
<dbReference type="Gene3D" id="3.30.40.10">
    <property type="entry name" value="Zinc/RING finger domain, C3HC4 (zinc finger)"/>
    <property type="match status" value="1"/>
</dbReference>
<feature type="compositionally biased region" description="Basic and acidic residues" evidence="8">
    <location>
        <begin position="347"/>
        <end position="364"/>
    </location>
</feature>
<dbReference type="InterPro" id="IPR019787">
    <property type="entry name" value="Znf_PHD-finger"/>
</dbReference>
<feature type="region of interest" description="Disordered" evidence="8">
    <location>
        <begin position="1"/>
        <end position="183"/>
    </location>
</feature>
<feature type="region of interest" description="Disordered" evidence="8">
    <location>
        <begin position="583"/>
        <end position="643"/>
    </location>
</feature>
<feature type="compositionally biased region" description="Basic and acidic residues" evidence="8">
    <location>
        <begin position="817"/>
        <end position="831"/>
    </location>
</feature>
<dbReference type="GO" id="GO:0045893">
    <property type="term" value="P:positive regulation of DNA-templated transcription"/>
    <property type="evidence" value="ECO:0007669"/>
    <property type="project" value="TreeGrafter"/>
</dbReference>
<feature type="compositionally biased region" description="Low complexity" evidence="8">
    <location>
        <begin position="610"/>
        <end position="623"/>
    </location>
</feature>
<feature type="compositionally biased region" description="Polar residues" evidence="8">
    <location>
        <begin position="798"/>
        <end position="807"/>
    </location>
</feature>
<feature type="coiled-coil region" evidence="7">
    <location>
        <begin position="1199"/>
        <end position="1226"/>
    </location>
</feature>
<dbReference type="GO" id="GO:0048188">
    <property type="term" value="C:Set1C/COMPASS complex"/>
    <property type="evidence" value="ECO:0007669"/>
    <property type="project" value="InterPro"/>
</dbReference>
<dbReference type="InterPro" id="IPR037869">
    <property type="entry name" value="Spp1/CFP1"/>
</dbReference>
<keyword evidence="11" id="KW-1185">Reference proteome</keyword>
<evidence type="ECO:0000256" key="3">
    <source>
        <dbReference type="ARBA" id="ARBA00022771"/>
    </source>
</evidence>
<evidence type="ECO:0000313" key="10">
    <source>
        <dbReference type="EMBL" id="KAF8481106.1"/>
    </source>
</evidence>
<feature type="compositionally biased region" description="Basic and acidic residues" evidence="8">
    <location>
        <begin position="203"/>
        <end position="213"/>
    </location>
</feature>
<evidence type="ECO:0000313" key="11">
    <source>
        <dbReference type="Proteomes" id="UP000759537"/>
    </source>
</evidence>
<evidence type="ECO:0000259" key="9">
    <source>
        <dbReference type="PROSITE" id="PS50016"/>
    </source>
</evidence>
<reference evidence="10" key="1">
    <citation type="submission" date="2019-10" db="EMBL/GenBank/DDBJ databases">
        <authorList>
            <consortium name="DOE Joint Genome Institute"/>
            <person name="Kuo A."/>
            <person name="Miyauchi S."/>
            <person name="Kiss E."/>
            <person name="Drula E."/>
            <person name="Kohler A."/>
            <person name="Sanchez-Garcia M."/>
            <person name="Andreopoulos B."/>
            <person name="Barry K.W."/>
            <person name="Bonito G."/>
            <person name="Buee M."/>
            <person name="Carver A."/>
            <person name="Chen C."/>
            <person name="Cichocki N."/>
            <person name="Clum A."/>
            <person name="Culley D."/>
            <person name="Crous P.W."/>
            <person name="Fauchery L."/>
            <person name="Girlanda M."/>
            <person name="Hayes R."/>
            <person name="Keri Z."/>
            <person name="LaButti K."/>
            <person name="Lipzen A."/>
            <person name="Lombard V."/>
            <person name="Magnuson J."/>
            <person name="Maillard F."/>
            <person name="Morin E."/>
            <person name="Murat C."/>
            <person name="Nolan M."/>
            <person name="Ohm R."/>
            <person name="Pangilinan J."/>
            <person name="Pereira M."/>
            <person name="Perotto S."/>
            <person name="Peter M."/>
            <person name="Riley R."/>
            <person name="Sitrit Y."/>
            <person name="Stielow B."/>
            <person name="Szollosi G."/>
            <person name="Zifcakova L."/>
            <person name="Stursova M."/>
            <person name="Spatafora J.W."/>
            <person name="Tedersoo L."/>
            <person name="Vaario L.-M."/>
            <person name="Yamada A."/>
            <person name="Yan M."/>
            <person name="Wang P."/>
            <person name="Xu J."/>
            <person name="Bruns T."/>
            <person name="Baldrian P."/>
            <person name="Vilgalys R."/>
            <person name="Henrissat B."/>
            <person name="Grigoriev I.V."/>
            <person name="Hibbett D."/>
            <person name="Nagy L.G."/>
            <person name="Martin F.M."/>
        </authorList>
    </citation>
    <scope>NUCLEOTIDE SEQUENCE</scope>
    <source>
        <strain evidence="10">Prilba</strain>
    </source>
</reference>
<feature type="compositionally biased region" description="Low complexity" evidence="8">
    <location>
        <begin position="873"/>
        <end position="891"/>
    </location>
</feature>
<feature type="compositionally biased region" description="Basic and acidic residues" evidence="8">
    <location>
        <begin position="758"/>
        <end position="769"/>
    </location>
</feature>
<accession>A0A9P5MXH1</accession>
<dbReference type="SUPFAM" id="SSF57903">
    <property type="entry name" value="FYVE/PHD zinc finger"/>
    <property type="match status" value="1"/>
</dbReference>
<feature type="compositionally biased region" description="Polar residues" evidence="8">
    <location>
        <begin position="492"/>
        <end position="504"/>
    </location>
</feature>
<name>A0A9P5MXH1_9AGAM</name>
<feature type="region of interest" description="Disordered" evidence="8">
    <location>
        <begin position="1234"/>
        <end position="1276"/>
    </location>
</feature>
<dbReference type="EMBL" id="WHVB01000007">
    <property type="protein sequence ID" value="KAF8481106.1"/>
    <property type="molecule type" value="Genomic_DNA"/>
</dbReference>
<feature type="compositionally biased region" description="Low complexity" evidence="8">
    <location>
        <begin position="292"/>
        <end position="301"/>
    </location>
</feature>
<comment type="caution">
    <text evidence="10">The sequence shown here is derived from an EMBL/GenBank/DDBJ whole genome shotgun (WGS) entry which is preliminary data.</text>
</comment>
<dbReference type="InterPro" id="IPR011011">
    <property type="entry name" value="Znf_FYVE_PHD"/>
</dbReference>
<feature type="coiled-coil region" evidence="7">
    <location>
        <begin position="1084"/>
        <end position="1111"/>
    </location>
</feature>
<proteinExistence type="predicted"/>
<gene>
    <name evidence="10" type="ORF">DFH94DRAFT_692150</name>
</gene>
<evidence type="ECO:0000256" key="4">
    <source>
        <dbReference type="ARBA" id="ARBA00022833"/>
    </source>
</evidence>
<dbReference type="InterPro" id="IPR001965">
    <property type="entry name" value="Znf_PHD"/>
</dbReference>
<dbReference type="GO" id="GO:0008270">
    <property type="term" value="F:zinc ion binding"/>
    <property type="evidence" value="ECO:0007669"/>
    <property type="project" value="UniProtKB-KW"/>
</dbReference>
<feature type="region of interest" description="Disordered" evidence="8">
    <location>
        <begin position="492"/>
        <end position="513"/>
    </location>
</feature>
<dbReference type="PROSITE" id="PS50016">
    <property type="entry name" value="ZF_PHD_2"/>
    <property type="match status" value="1"/>
</dbReference>
<keyword evidence="7" id="KW-0175">Coiled coil</keyword>
<protein>
    <recommendedName>
        <fullName evidence="9">PHD-type domain-containing protein</fullName>
    </recommendedName>
</protein>
<sequence>MASRRVSISALLCEDDPPVRVVSPVRQRHAARRTPSPDPYLHTWPPPQGMLPGPEPPYMPPSSSSPYSHSPYSTTRLSPLSPASTHPPSVHSPSSPHLYTQRHALSPGGYNHNHSPPSSGASHYDPSYQPTVSPTLRHPRYDNHTEPIASSSIHHSSLSRISTASSSSFPQALLNPVSPQQSPLGGLEALVQAATVERDRLEAKASLDRKADASRPTVRRSPELFRSSHESSRTHLQAPAPRVPITPPLISGPPLRDSYAESSLRVGPGPEAHPSKRQRQSDPHSGSDHSWDSPPSWDSSPQFTGLMGPGIKPRRQSSEIRTEIRPTLPIPSWDKEEASLAASRISPTRERSARRQYLTEEKSSRSHVPSYREPVMSTIFAPDDSQHVLAVEEPRSAVYQDLRSNIDSRPQPPKVSRSDLLIEKQGPPPSPPPPRSLFRLSEPLVPLVPAPRQQSPPEKEDICWAQAHPPPRNNTPAPAATVVQKFVEMETATGSEQSMDSTVPSLPPMQGPSMVLVESLPESSTITAVQDSPVFITSPSTLDVYDDHLGPAVPVKSPSPAPPSPDTHDTNIALAAQGVQSPLGISMLSSLPHEDVPNPPSSEQEPCLPPTTTSPSPRALSPTISSFQDVFTPDQPVEHQITSVSETGPFALVTELQNPVDAQASLTPIEGSEAGKSLSPAVEADPLSKPDDSPRADEVPILIVNEIKSEASSELGIAMDTNQAQGTERSHTDMDVDEELLSLIADDLPSRSPQTKLRKQEPSSSDVKHPPSYLAPIKQESALCTLPPSHPSPGLSSFTINPETVSALSPDAVAFSRDSEASTLKLEERPPQKKKTKQHAQPKSRTKPSGSAKTKLKVSSDGPSTAPSKCKKSLTTVTKSSTMAARSRSTSVMPVSRTPVPGAENRALGEAEPDEAEEGTEDKLYCICETKYDDEKVMIACDRCDEWYHTSCVNIRDLQVDLVDQFICPLCVEKNPHLDLRTTWKRRCMNGLKQHDPNSPDACHKPARGAFSKYCSDECGVQYMHMRISLWVENGGNRDRLWETLKNAERREGVVVSAHAIEGQFRPPIIAGDQVMLAIVPPKISKADRELARLRARLESLVQKREALKAEMDIIAWREKVTELAIQHADTIEQCGWDQRLCFGEEDVAEFGASVLESYEENHAQADLDGTQEEAEWWCTGKKKCDRHSGWQKLRVADVEFDKETKDQALQKLTKLEREIRKRVEDILDPHAHLDKTKMLEPSSPRVPVLSRSTLNGQPKHKPNGDQTKKGKKRKE</sequence>
<dbReference type="CDD" id="cd16039">
    <property type="entry name" value="PHD_SPP1"/>
    <property type="match status" value="1"/>
</dbReference>
<feature type="region of interest" description="Disordered" evidence="8">
    <location>
        <begin position="663"/>
        <end position="698"/>
    </location>
</feature>
<evidence type="ECO:0000256" key="6">
    <source>
        <dbReference type="PROSITE-ProRule" id="PRU00146"/>
    </source>
</evidence>
<dbReference type="PANTHER" id="PTHR46174:SF1">
    <property type="entry name" value="CXXC-TYPE ZINC FINGER PROTEIN 1"/>
    <property type="match status" value="1"/>
</dbReference>
<dbReference type="InterPro" id="IPR013083">
    <property type="entry name" value="Znf_RING/FYVE/PHD"/>
</dbReference>
<feature type="compositionally biased region" description="Basic residues" evidence="8">
    <location>
        <begin position="832"/>
        <end position="846"/>
    </location>
</feature>
<feature type="region of interest" description="Disordered" evidence="8">
    <location>
        <begin position="203"/>
        <end position="372"/>
    </location>
</feature>
<organism evidence="10 11">
    <name type="scientific">Russula ochroleuca</name>
    <dbReference type="NCBI Taxonomy" id="152965"/>
    <lineage>
        <taxon>Eukaryota</taxon>
        <taxon>Fungi</taxon>
        <taxon>Dikarya</taxon>
        <taxon>Basidiomycota</taxon>
        <taxon>Agaricomycotina</taxon>
        <taxon>Agaricomycetes</taxon>
        <taxon>Russulales</taxon>
        <taxon>Russulaceae</taxon>
        <taxon>Russula</taxon>
    </lineage>
</organism>
<dbReference type="Proteomes" id="UP000759537">
    <property type="component" value="Unassembled WGS sequence"/>
</dbReference>
<keyword evidence="2" id="KW-0479">Metal-binding</keyword>
<reference evidence="10" key="2">
    <citation type="journal article" date="2020" name="Nat. Commun.">
        <title>Large-scale genome sequencing of mycorrhizal fungi provides insights into the early evolution of symbiotic traits.</title>
        <authorList>
            <person name="Miyauchi S."/>
            <person name="Kiss E."/>
            <person name="Kuo A."/>
            <person name="Drula E."/>
            <person name="Kohler A."/>
            <person name="Sanchez-Garcia M."/>
            <person name="Morin E."/>
            <person name="Andreopoulos B."/>
            <person name="Barry K.W."/>
            <person name="Bonito G."/>
            <person name="Buee M."/>
            <person name="Carver A."/>
            <person name="Chen C."/>
            <person name="Cichocki N."/>
            <person name="Clum A."/>
            <person name="Culley D."/>
            <person name="Crous P.W."/>
            <person name="Fauchery L."/>
            <person name="Girlanda M."/>
            <person name="Hayes R.D."/>
            <person name="Keri Z."/>
            <person name="LaButti K."/>
            <person name="Lipzen A."/>
            <person name="Lombard V."/>
            <person name="Magnuson J."/>
            <person name="Maillard F."/>
            <person name="Murat C."/>
            <person name="Nolan M."/>
            <person name="Ohm R.A."/>
            <person name="Pangilinan J."/>
            <person name="Pereira M.F."/>
            <person name="Perotto S."/>
            <person name="Peter M."/>
            <person name="Pfister S."/>
            <person name="Riley R."/>
            <person name="Sitrit Y."/>
            <person name="Stielow J.B."/>
            <person name="Szollosi G."/>
            <person name="Zifcakova L."/>
            <person name="Stursova M."/>
            <person name="Spatafora J.W."/>
            <person name="Tedersoo L."/>
            <person name="Vaario L.M."/>
            <person name="Yamada A."/>
            <person name="Yan M."/>
            <person name="Wang P."/>
            <person name="Xu J."/>
            <person name="Bruns T."/>
            <person name="Baldrian P."/>
            <person name="Vilgalys R."/>
            <person name="Dunand C."/>
            <person name="Henrissat B."/>
            <person name="Grigoriev I.V."/>
            <person name="Hibbett D."/>
            <person name="Nagy L.G."/>
            <person name="Martin F.M."/>
        </authorList>
    </citation>
    <scope>NUCLEOTIDE SEQUENCE</scope>
    <source>
        <strain evidence="10">Prilba</strain>
    </source>
</reference>
<feature type="compositionally biased region" description="Pro residues" evidence="8">
    <location>
        <begin position="44"/>
        <end position="60"/>
    </location>
</feature>
<feature type="region of interest" description="Disordered" evidence="8">
    <location>
        <begin position="400"/>
        <end position="477"/>
    </location>
</feature>
<feature type="compositionally biased region" description="Low complexity" evidence="8">
    <location>
        <begin position="81"/>
        <end position="97"/>
    </location>
</feature>
<dbReference type="PROSITE" id="PS01359">
    <property type="entry name" value="ZF_PHD_1"/>
    <property type="match status" value="1"/>
</dbReference>
<dbReference type="AlphaFoldDB" id="A0A9P5MXH1"/>
<evidence type="ECO:0000256" key="1">
    <source>
        <dbReference type="ARBA" id="ARBA00004123"/>
    </source>
</evidence>
<feature type="compositionally biased region" description="Low complexity" evidence="8">
    <location>
        <begin position="61"/>
        <end position="73"/>
    </location>
</feature>
<feature type="compositionally biased region" description="Low complexity" evidence="8">
    <location>
        <begin position="150"/>
        <end position="168"/>
    </location>
</feature>
<feature type="compositionally biased region" description="Basic and acidic residues" evidence="8">
    <location>
        <begin position="686"/>
        <end position="698"/>
    </location>
</feature>
<feature type="compositionally biased region" description="Basic and acidic residues" evidence="8">
    <location>
        <begin position="220"/>
        <end position="233"/>
    </location>
</feature>
<feature type="compositionally biased region" description="Polar residues" evidence="8">
    <location>
        <begin position="112"/>
        <end position="121"/>
    </location>
</feature>
<evidence type="ECO:0000256" key="7">
    <source>
        <dbReference type="SAM" id="Coils"/>
    </source>
</evidence>
<evidence type="ECO:0000256" key="5">
    <source>
        <dbReference type="ARBA" id="ARBA00023242"/>
    </source>
</evidence>
<feature type="compositionally biased region" description="Basic and acidic residues" evidence="8">
    <location>
        <begin position="279"/>
        <end position="291"/>
    </location>
</feature>
<feature type="compositionally biased region" description="Pro residues" evidence="8">
    <location>
        <begin position="241"/>
        <end position="251"/>
    </location>
</feature>
<feature type="compositionally biased region" description="Low complexity" evidence="8">
    <location>
        <begin position="1242"/>
        <end position="1253"/>
    </location>
</feature>
<comment type="subcellular location">
    <subcellularLocation>
        <location evidence="1">Nucleus</location>
    </subcellularLocation>
</comment>
<feature type="region of interest" description="Disordered" evidence="8">
    <location>
        <begin position="547"/>
        <end position="570"/>
    </location>
</feature>
<evidence type="ECO:0000256" key="2">
    <source>
        <dbReference type="ARBA" id="ARBA00022723"/>
    </source>
</evidence>